<dbReference type="SMART" id="SM00165">
    <property type="entry name" value="UBA"/>
    <property type="match status" value="1"/>
</dbReference>
<dbReference type="InterPro" id="IPR009060">
    <property type="entry name" value="UBA-like_sf"/>
</dbReference>
<proteinExistence type="predicted"/>
<evidence type="ECO:0000256" key="2">
    <source>
        <dbReference type="SAM" id="MobiDB-lite"/>
    </source>
</evidence>
<feature type="coiled-coil region" evidence="1">
    <location>
        <begin position="91"/>
        <end position="118"/>
    </location>
</feature>
<dbReference type="EMBL" id="HBNR01064444">
    <property type="protein sequence ID" value="CAE4635595.1"/>
    <property type="molecule type" value="Transcribed_RNA"/>
</dbReference>
<name>A0A7S4VWG3_9DINO</name>
<dbReference type="Gene3D" id="1.10.8.10">
    <property type="entry name" value="DNA helicase RuvA subunit, C-terminal domain"/>
    <property type="match status" value="1"/>
</dbReference>
<dbReference type="PROSITE" id="PS50030">
    <property type="entry name" value="UBA"/>
    <property type="match status" value="1"/>
</dbReference>
<gene>
    <name evidence="4" type="ORF">AMON00008_LOCUS45517</name>
</gene>
<dbReference type="Pfam" id="PF22562">
    <property type="entry name" value="UBA_7"/>
    <property type="match status" value="1"/>
</dbReference>
<feature type="compositionally biased region" description="Basic and acidic residues" evidence="2">
    <location>
        <begin position="331"/>
        <end position="348"/>
    </location>
</feature>
<dbReference type="InterPro" id="IPR015940">
    <property type="entry name" value="UBA"/>
</dbReference>
<dbReference type="AlphaFoldDB" id="A0A7S4VWG3"/>
<reference evidence="4" key="1">
    <citation type="submission" date="2021-01" db="EMBL/GenBank/DDBJ databases">
        <authorList>
            <person name="Corre E."/>
            <person name="Pelletier E."/>
            <person name="Niang G."/>
            <person name="Scheremetjew M."/>
            <person name="Finn R."/>
            <person name="Kale V."/>
            <person name="Holt S."/>
            <person name="Cochrane G."/>
            <person name="Meng A."/>
            <person name="Brown T."/>
            <person name="Cohen L."/>
        </authorList>
    </citation>
    <scope>NUCLEOTIDE SEQUENCE</scope>
    <source>
        <strain evidence="4">CCMP3105</strain>
    </source>
</reference>
<dbReference type="SUPFAM" id="SSF103657">
    <property type="entry name" value="BAR/IMD domain-like"/>
    <property type="match status" value="1"/>
</dbReference>
<evidence type="ECO:0000313" key="4">
    <source>
        <dbReference type="EMBL" id="CAE4635595.1"/>
    </source>
</evidence>
<organism evidence="4">
    <name type="scientific">Alexandrium monilatum</name>
    <dbReference type="NCBI Taxonomy" id="311494"/>
    <lineage>
        <taxon>Eukaryota</taxon>
        <taxon>Sar</taxon>
        <taxon>Alveolata</taxon>
        <taxon>Dinophyceae</taxon>
        <taxon>Gonyaulacales</taxon>
        <taxon>Pyrocystaceae</taxon>
        <taxon>Alexandrium</taxon>
    </lineage>
</organism>
<dbReference type="InterPro" id="IPR027267">
    <property type="entry name" value="AH/BAR_dom_sf"/>
</dbReference>
<protein>
    <recommendedName>
        <fullName evidence="3">UBA domain-containing protein</fullName>
    </recommendedName>
</protein>
<feature type="region of interest" description="Disordered" evidence="2">
    <location>
        <begin position="305"/>
        <end position="363"/>
    </location>
</feature>
<dbReference type="Gene3D" id="1.20.1270.60">
    <property type="entry name" value="Arfaptin homology (AH) domain/BAR domain"/>
    <property type="match status" value="1"/>
</dbReference>
<evidence type="ECO:0000259" key="3">
    <source>
        <dbReference type="PROSITE" id="PS50030"/>
    </source>
</evidence>
<feature type="domain" description="UBA" evidence="3">
    <location>
        <begin position="263"/>
        <end position="303"/>
    </location>
</feature>
<accession>A0A7S4VWG3</accession>
<evidence type="ECO:0000256" key="1">
    <source>
        <dbReference type="SAM" id="Coils"/>
    </source>
</evidence>
<sequence length="363" mass="41558">MVKEFGDFDEALKTINGQIEVFMEGIQHLSDGLHSLSQSLTADLMRAEDRRMVAESCRLREAMNQITREDAPHSSIAKLKRNMDFNVIKPLEGHLANNERLRTELEKRQRRLDEFKCACQQMHECSRRELSETDERFIMARQEYEISKTYFNKQDRQVFEWLHVLELHRDDILDSCMQTLKHLQYEFFAASAHAVSSALPARMAFRPMAEMLPECLEAQVDLEIREAEDDVSDVGNRLGDGFSTRFVERLARDDDAEGLPQQPVDSLSLSSLLAQGFAEGPARRALRLHRNDTQAAMDWLIDGGREEASRPTGGCGVRMPASAKHVRRRRELLEQQRERIRRAAEADRTAPPPTGFGVASVFE</sequence>
<keyword evidence="1" id="KW-0175">Coiled coil</keyword>
<dbReference type="SUPFAM" id="SSF46934">
    <property type="entry name" value="UBA-like"/>
    <property type="match status" value="1"/>
</dbReference>